<dbReference type="InterPro" id="IPR003593">
    <property type="entry name" value="AAA+_ATPase"/>
</dbReference>
<keyword evidence="1" id="KW-0813">Transport</keyword>
<dbReference type="InterPro" id="IPR003439">
    <property type="entry name" value="ABC_transporter-like_ATP-bd"/>
</dbReference>
<keyword evidence="3" id="KW-0067">ATP-binding</keyword>
<keyword evidence="6" id="KW-1185">Reference proteome</keyword>
<evidence type="ECO:0000313" key="6">
    <source>
        <dbReference type="Proteomes" id="UP001321498"/>
    </source>
</evidence>
<dbReference type="SMART" id="SM00382">
    <property type="entry name" value="AAA"/>
    <property type="match status" value="1"/>
</dbReference>
<dbReference type="Proteomes" id="UP001321498">
    <property type="component" value="Chromosome"/>
</dbReference>
<organism evidence="5 6">
    <name type="scientific">Naasia aerilata</name>
    <dbReference type="NCBI Taxonomy" id="1162966"/>
    <lineage>
        <taxon>Bacteria</taxon>
        <taxon>Bacillati</taxon>
        <taxon>Actinomycetota</taxon>
        <taxon>Actinomycetes</taxon>
        <taxon>Micrococcales</taxon>
        <taxon>Microbacteriaceae</taxon>
        <taxon>Naasia</taxon>
    </lineage>
</organism>
<dbReference type="SUPFAM" id="SSF52540">
    <property type="entry name" value="P-loop containing nucleoside triphosphate hydrolases"/>
    <property type="match status" value="1"/>
</dbReference>
<evidence type="ECO:0000256" key="2">
    <source>
        <dbReference type="ARBA" id="ARBA00022741"/>
    </source>
</evidence>
<dbReference type="PROSITE" id="PS50893">
    <property type="entry name" value="ABC_TRANSPORTER_2"/>
    <property type="match status" value="1"/>
</dbReference>
<dbReference type="InterPro" id="IPR017871">
    <property type="entry name" value="ABC_transporter-like_CS"/>
</dbReference>
<evidence type="ECO:0000313" key="5">
    <source>
        <dbReference type="EMBL" id="BDZ46248.1"/>
    </source>
</evidence>
<dbReference type="RefSeq" id="WP_286276346.1">
    <property type="nucleotide sequence ID" value="NZ_AP027731.1"/>
</dbReference>
<dbReference type="PROSITE" id="PS00211">
    <property type="entry name" value="ABC_TRANSPORTER_1"/>
    <property type="match status" value="1"/>
</dbReference>
<dbReference type="Pfam" id="PF00005">
    <property type="entry name" value="ABC_tran"/>
    <property type="match status" value="1"/>
</dbReference>
<evidence type="ECO:0000259" key="4">
    <source>
        <dbReference type="PROSITE" id="PS50893"/>
    </source>
</evidence>
<proteinExistence type="predicted"/>
<dbReference type="PANTHER" id="PTHR42781">
    <property type="entry name" value="SPERMIDINE/PUTRESCINE IMPORT ATP-BINDING PROTEIN POTA"/>
    <property type="match status" value="1"/>
</dbReference>
<accession>A0ABN6XQ18</accession>
<gene>
    <name evidence="5" type="ORF">GCM10025866_21570</name>
</gene>
<dbReference type="InterPro" id="IPR027417">
    <property type="entry name" value="P-loop_NTPase"/>
</dbReference>
<evidence type="ECO:0000256" key="3">
    <source>
        <dbReference type="ARBA" id="ARBA00022840"/>
    </source>
</evidence>
<feature type="domain" description="ABC transporter" evidence="4">
    <location>
        <begin position="1"/>
        <end position="235"/>
    </location>
</feature>
<dbReference type="EMBL" id="AP027731">
    <property type="protein sequence ID" value="BDZ46248.1"/>
    <property type="molecule type" value="Genomic_DNA"/>
</dbReference>
<sequence length="237" mass="24605">MSGLVARLVVERGAFRLDLDLTVAPGEVVALLGPNGAGKSTALAALAGAVPLTAGSVRLDDLVLADAGRTVDPSRRSVGWVLQDALLFPHLTAGENVAFGLRARGVRRGEASATAAAELARLGIGELASARPREISGGQAQRVALARALAPRPRLLLLDEPLAALDVEVRDSVRAVLGERLRGNDGCTVLVTHDPVDAERLSDRIVVVERGVAVQEGTAAQLRDAPATPYVAAMFPV</sequence>
<dbReference type="Gene3D" id="3.40.50.300">
    <property type="entry name" value="P-loop containing nucleotide triphosphate hydrolases"/>
    <property type="match status" value="1"/>
</dbReference>
<dbReference type="InterPro" id="IPR050093">
    <property type="entry name" value="ABC_SmlMolc_Importer"/>
</dbReference>
<reference evidence="6" key="1">
    <citation type="journal article" date="2019" name="Int. J. Syst. Evol. Microbiol.">
        <title>The Global Catalogue of Microorganisms (GCM) 10K type strain sequencing project: providing services to taxonomists for standard genome sequencing and annotation.</title>
        <authorList>
            <consortium name="The Broad Institute Genomics Platform"/>
            <consortium name="The Broad Institute Genome Sequencing Center for Infectious Disease"/>
            <person name="Wu L."/>
            <person name="Ma J."/>
        </authorList>
    </citation>
    <scope>NUCLEOTIDE SEQUENCE [LARGE SCALE GENOMIC DNA]</scope>
    <source>
        <strain evidence="6">NBRC 108725</strain>
    </source>
</reference>
<dbReference type="PANTHER" id="PTHR42781:SF4">
    <property type="entry name" value="SPERMIDINE_PUTRESCINE IMPORT ATP-BINDING PROTEIN POTA"/>
    <property type="match status" value="1"/>
</dbReference>
<name>A0ABN6XQ18_9MICO</name>
<evidence type="ECO:0000256" key="1">
    <source>
        <dbReference type="ARBA" id="ARBA00022448"/>
    </source>
</evidence>
<protein>
    <recommendedName>
        <fullName evidence="4">ABC transporter domain-containing protein</fullName>
    </recommendedName>
</protein>
<keyword evidence="2" id="KW-0547">Nucleotide-binding</keyword>